<evidence type="ECO:0000313" key="3">
    <source>
        <dbReference type="Proteomes" id="UP001140091"/>
    </source>
</evidence>
<dbReference type="AlphaFoldDB" id="A0A9W8J8M1"/>
<comment type="caution">
    <text evidence="2">The sequence shown here is derived from an EMBL/GenBank/DDBJ whole genome shotgun (WGS) entry which is preliminary data.</text>
</comment>
<feature type="transmembrane region" description="Helical" evidence="1">
    <location>
        <begin position="28"/>
        <end position="50"/>
    </location>
</feature>
<keyword evidence="3" id="KW-1185">Reference proteome</keyword>
<dbReference type="Proteomes" id="UP001140091">
    <property type="component" value="Unassembled WGS sequence"/>
</dbReference>
<evidence type="ECO:0000256" key="1">
    <source>
        <dbReference type="SAM" id="Phobius"/>
    </source>
</evidence>
<keyword evidence="1" id="KW-1133">Transmembrane helix</keyword>
<keyword evidence="1" id="KW-0472">Membrane</keyword>
<name>A0A9W8J8M1_9AGAR</name>
<protein>
    <submittedName>
        <fullName evidence="2">Uncharacterized protein</fullName>
    </submittedName>
</protein>
<sequence length="226" mass="24594">MSDAQEINYDYLGHVSARGWYANSSVTLVEVVLPALSYVASVGLGIFLVIPDPNVSSEAYASIESAWVFLSVLTNVMVTALISFQLLHTRRIMLKLLPSASSDLNIYTGAVAILIESALPLSLFGLVYASIVVATPRRSTNAYASYLSAFNTFSCLFYAFSALSPHMIIFRITTGRSWLKAPQRPTDGEFSTPIAFNHGPAEQSLVQTTADFQTYSGGKENSETRV</sequence>
<accession>A0A9W8J8M1</accession>
<evidence type="ECO:0000313" key="2">
    <source>
        <dbReference type="EMBL" id="KAJ2930406.1"/>
    </source>
</evidence>
<feature type="transmembrane region" description="Helical" evidence="1">
    <location>
        <begin position="66"/>
        <end position="87"/>
    </location>
</feature>
<dbReference type="EMBL" id="JANBPK010000844">
    <property type="protein sequence ID" value="KAJ2930406.1"/>
    <property type="molecule type" value="Genomic_DNA"/>
</dbReference>
<proteinExistence type="predicted"/>
<keyword evidence="1" id="KW-0812">Transmembrane</keyword>
<feature type="transmembrane region" description="Helical" evidence="1">
    <location>
        <begin position="143"/>
        <end position="163"/>
    </location>
</feature>
<gene>
    <name evidence="2" type="ORF">H1R20_g6735</name>
</gene>
<feature type="transmembrane region" description="Helical" evidence="1">
    <location>
        <begin position="107"/>
        <end position="131"/>
    </location>
</feature>
<feature type="non-terminal residue" evidence="2">
    <location>
        <position position="1"/>
    </location>
</feature>
<reference evidence="2" key="1">
    <citation type="submission" date="2022-06" db="EMBL/GenBank/DDBJ databases">
        <title>Genome Sequence of Candolleomyces eurysporus.</title>
        <authorList>
            <person name="Buettner E."/>
        </authorList>
    </citation>
    <scope>NUCLEOTIDE SEQUENCE</scope>
    <source>
        <strain evidence="2">VTCC 930004</strain>
    </source>
</reference>
<organism evidence="2 3">
    <name type="scientific">Candolleomyces eurysporus</name>
    <dbReference type="NCBI Taxonomy" id="2828524"/>
    <lineage>
        <taxon>Eukaryota</taxon>
        <taxon>Fungi</taxon>
        <taxon>Dikarya</taxon>
        <taxon>Basidiomycota</taxon>
        <taxon>Agaricomycotina</taxon>
        <taxon>Agaricomycetes</taxon>
        <taxon>Agaricomycetidae</taxon>
        <taxon>Agaricales</taxon>
        <taxon>Agaricineae</taxon>
        <taxon>Psathyrellaceae</taxon>
        <taxon>Candolleomyces</taxon>
    </lineage>
</organism>
<dbReference type="OrthoDB" id="3351617at2759"/>